<dbReference type="InterPro" id="IPR042094">
    <property type="entry name" value="T2SS_GspF_sf"/>
</dbReference>
<comment type="subcellular location">
    <subcellularLocation>
        <location evidence="1">Cell inner membrane</location>
        <topology evidence="1">Multi-pass membrane protein</topology>
    </subcellularLocation>
</comment>
<evidence type="ECO:0000256" key="7">
    <source>
        <dbReference type="ARBA" id="ARBA00023136"/>
    </source>
</evidence>
<evidence type="ECO:0000256" key="2">
    <source>
        <dbReference type="ARBA" id="ARBA00005745"/>
    </source>
</evidence>
<feature type="domain" description="Type II secretion system protein GspF" evidence="9">
    <location>
        <begin position="63"/>
        <end position="185"/>
    </location>
</feature>
<keyword evidence="4" id="KW-0997">Cell inner membrane</keyword>
<evidence type="ECO:0000256" key="3">
    <source>
        <dbReference type="ARBA" id="ARBA00022475"/>
    </source>
</evidence>
<evidence type="ECO:0000256" key="1">
    <source>
        <dbReference type="ARBA" id="ARBA00004429"/>
    </source>
</evidence>
<evidence type="ECO:0000259" key="9">
    <source>
        <dbReference type="Pfam" id="PF00482"/>
    </source>
</evidence>
<protein>
    <submittedName>
        <fullName evidence="10">Putative general secretion pathway protein F</fullName>
    </submittedName>
</protein>
<dbReference type="EMBL" id="FR872582">
    <property type="protein sequence ID" value="CCB87979.1"/>
    <property type="molecule type" value="Genomic_DNA"/>
</dbReference>
<keyword evidence="11" id="KW-1185">Reference proteome</keyword>
<dbReference type="HOGENOM" id="CLU_035032_2_1_0"/>
<feature type="transmembrane region" description="Helical" evidence="8">
    <location>
        <begin position="362"/>
        <end position="384"/>
    </location>
</feature>
<keyword evidence="5 8" id="KW-0812">Transmembrane</keyword>
<evidence type="ECO:0000256" key="4">
    <source>
        <dbReference type="ARBA" id="ARBA00022519"/>
    </source>
</evidence>
<dbReference type="Gene3D" id="1.20.81.30">
    <property type="entry name" value="Type II secretion system (T2SS), domain F"/>
    <property type="match status" value="2"/>
</dbReference>
<dbReference type="PANTHER" id="PTHR30012">
    <property type="entry name" value="GENERAL SECRETION PATHWAY PROTEIN"/>
    <property type="match status" value="1"/>
</dbReference>
<feature type="domain" description="Type II secretion system protein GspF" evidence="9">
    <location>
        <begin position="263"/>
        <end position="385"/>
    </location>
</feature>
<sequence>MALFQYSALSPNGKKTIGLINADTLELAKEQLRRQKVLVTKLALYKKQPRDQTLSPPLLLNLTRDLHVLLRAGLPLYDSLLTLQEKYYRTKAHSLLLNLCDQVKEGQHLSEALGHYPRIFDDVYIAMIRAGEESGSLTESFEELSKLIARAQGLKKKITTAMIYPIFLGSFCLIVIGALLFFLIPSMQELFEGRSLHPLTQTVLSLSSFLNENAFWIFSCCGLIFLLFTFYMKQKSGKFFRQKLALSIPVIERLTTEAVMTRFCRVVSVLLRGGVSLLDALKLAKLVMQHHQFEEVISKAEVKVVEGKKLSEELEKSPLIPHLVIRMMAIAEESGNMAKMMQHVSEIYEEDLERSLNRLTSFLQPVILLFLGLVVAVILLSVLLPLTDVSSMIQ</sequence>
<dbReference type="FunFam" id="1.20.81.30:FF:000001">
    <property type="entry name" value="Type II secretion system protein F"/>
    <property type="match status" value="1"/>
</dbReference>
<proteinExistence type="inferred from homology"/>
<keyword evidence="6 8" id="KW-1133">Transmembrane helix</keyword>
<keyword evidence="3" id="KW-1003">Cell membrane</keyword>
<feature type="transmembrane region" description="Helical" evidence="8">
    <location>
        <begin position="214"/>
        <end position="232"/>
    </location>
</feature>
<dbReference type="GO" id="GO:0005886">
    <property type="term" value="C:plasma membrane"/>
    <property type="evidence" value="ECO:0007669"/>
    <property type="project" value="UniProtKB-SubCell"/>
</dbReference>
<dbReference type="PANTHER" id="PTHR30012:SF0">
    <property type="entry name" value="TYPE II SECRETION SYSTEM PROTEIN F-RELATED"/>
    <property type="match status" value="1"/>
</dbReference>
<evidence type="ECO:0000256" key="5">
    <source>
        <dbReference type="ARBA" id="ARBA00022692"/>
    </source>
</evidence>
<reference key="1">
    <citation type="journal article" date="2011" name="Mol. Biol. Evol.">
        <title>Unity in variety -- the pan-genome of the Chlamydiae.</title>
        <authorList>
            <person name="Collingro A."/>
            <person name="Tischler P."/>
            <person name="Weinmaier T."/>
            <person name="Penz T."/>
            <person name="Heinz E."/>
            <person name="Brunham R.C."/>
            <person name="Read T.D."/>
            <person name="Bavoil P.M."/>
            <person name="Sachse K."/>
            <person name="Kahane S."/>
            <person name="Friedman M.G."/>
            <person name="Rattei T."/>
            <person name="Myers G.S.A."/>
            <person name="Horn M."/>
        </authorList>
    </citation>
    <scope>NUCLEOTIDE SEQUENCE</scope>
    <source>
        <strain>Z</strain>
    </source>
</reference>
<organism evidence="10 11">
    <name type="scientific">Simkania negevensis (strain ATCC VR-1471 / DSM 27360 / Z)</name>
    <dbReference type="NCBI Taxonomy" id="331113"/>
    <lineage>
        <taxon>Bacteria</taxon>
        <taxon>Pseudomonadati</taxon>
        <taxon>Chlamydiota</taxon>
        <taxon>Chlamydiia</taxon>
        <taxon>Parachlamydiales</taxon>
        <taxon>Simkaniaceae</taxon>
        <taxon>Simkania</taxon>
    </lineage>
</organism>
<dbReference type="STRING" id="331113.SNE_A01010"/>
<dbReference type="Pfam" id="PF00482">
    <property type="entry name" value="T2SSF"/>
    <property type="match status" value="2"/>
</dbReference>
<comment type="similarity">
    <text evidence="2">Belongs to the GSP F family.</text>
</comment>
<evidence type="ECO:0000256" key="6">
    <source>
        <dbReference type="ARBA" id="ARBA00022989"/>
    </source>
</evidence>
<dbReference type="KEGG" id="sng:SNE_A01010"/>
<dbReference type="Proteomes" id="UP000000496">
    <property type="component" value="Chromosome gsn.131"/>
</dbReference>
<dbReference type="eggNOG" id="COG1459">
    <property type="taxonomic scope" value="Bacteria"/>
</dbReference>
<keyword evidence="7 8" id="KW-0472">Membrane</keyword>
<evidence type="ECO:0000256" key="8">
    <source>
        <dbReference type="SAM" id="Phobius"/>
    </source>
</evidence>
<evidence type="ECO:0000313" key="11">
    <source>
        <dbReference type="Proteomes" id="UP000000496"/>
    </source>
</evidence>
<name>F8L596_SIMNZ</name>
<dbReference type="AlphaFoldDB" id="F8L596"/>
<reference evidence="10 11" key="2">
    <citation type="journal article" date="2011" name="Mol. Biol. Evol.">
        <title>Unity in variety--the pan-genome of the Chlamydiae.</title>
        <authorList>
            <person name="Collingro A."/>
            <person name="Tischler P."/>
            <person name="Weinmaier T."/>
            <person name="Penz T."/>
            <person name="Heinz E."/>
            <person name="Brunham R.C."/>
            <person name="Read T.D."/>
            <person name="Bavoil P.M."/>
            <person name="Sachse K."/>
            <person name="Kahane S."/>
            <person name="Friedman M.G."/>
            <person name="Rattei T."/>
            <person name="Myers G.S."/>
            <person name="Horn M."/>
        </authorList>
    </citation>
    <scope>NUCLEOTIDE SEQUENCE [LARGE SCALE GENOMIC DNA]</scope>
    <source>
        <strain evidence="11">ATCC VR-1471 / Z</strain>
    </source>
</reference>
<dbReference type="OrthoDB" id="9805682at2"/>
<feature type="transmembrane region" description="Helical" evidence="8">
    <location>
        <begin position="162"/>
        <end position="184"/>
    </location>
</feature>
<evidence type="ECO:0000313" key="10">
    <source>
        <dbReference type="EMBL" id="CCB87979.1"/>
    </source>
</evidence>
<dbReference type="InterPro" id="IPR003004">
    <property type="entry name" value="GspF/PilC"/>
</dbReference>
<accession>F8L596</accession>
<dbReference type="RefSeq" id="WP_013942446.1">
    <property type="nucleotide sequence ID" value="NC_015713.1"/>
</dbReference>
<dbReference type="PRINTS" id="PR00812">
    <property type="entry name" value="BCTERIALGSPF"/>
</dbReference>
<gene>
    <name evidence="10" type="primary">gspF</name>
    <name evidence="10" type="ordered locus">SNE_A01010</name>
</gene>
<dbReference type="InterPro" id="IPR018076">
    <property type="entry name" value="T2SS_GspF_dom"/>
</dbReference>